<dbReference type="FunFam" id="3.80.10.10:FF:000041">
    <property type="entry name" value="LRR receptor-like serine/threonine-protein kinase ERECTA"/>
    <property type="match status" value="1"/>
</dbReference>
<dbReference type="PANTHER" id="PTHR48059">
    <property type="entry name" value="POLYGALACTURONASE INHIBITOR 1"/>
    <property type="match status" value="1"/>
</dbReference>
<comment type="caution">
    <text evidence="6">The sequence shown here is derived from an EMBL/GenBank/DDBJ whole genome shotgun (WGS) entry which is preliminary data.</text>
</comment>
<evidence type="ECO:0000256" key="5">
    <source>
        <dbReference type="ARBA" id="ARBA00023180"/>
    </source>
</evidence>
<accession>A0A7J6XDR8</accession>
<reference evidence="6 7" key="1">
    <citation type="submission" date="2020-06" db="EMBL/GenBank/DDBJ databases">
        <title>Transcriptomic and genomic resources for Thalictrum thalictroides and T. hernandezii: Facilitating candidate gene discovery in an emerging model plant lineage.</title>
        <authorList>
            <person name="Arias T."/>
            <person name="Riano-Pachon D.M."/>
            <person name="Di Stilio V.S."/>
        </authorList>
    </citation>
    <scope>NUCLEOTIDE SEQUENCE [LARGE SCALE GENOMIC DNA]</scope>
    <source>
        <strain evidence="7">cv. WT478/WT964</strain>
        <tissue evidence="6">Leaves</tissue>
    </source>
</reference>
<keyword evidence="6" id="KW-0418">Kinase</keyword>
<keyword evidence="6" id="KW-0808">Transferase</keyword>
<comment type="subcellular location">
    <subcellularLocation>
        <location evidence="1">Cell envelope</location>
    </subcellularLocation>
</comment>
<dbReference type="SUPFAM" id="SSF52058">
    <property type="entry name" value="L domain-like"/>
    <property type="match status" value="1"/>
</dbReference>
<evidence type="ECO:0000256" key="3">
    <source>
        <dbReference type="ARBA" id="ARBA00022729"/>
    </source>
</evidence>
<gene>
    <name evidence="6" type="ORF">FRX31_002459</name>
</gene>
<evidence type="ECO:0000313" key="7">
    <source>
        <dbReference type="Proteomes" id="UP000554482"/>
    </source>
</evidence>
<keyword evidence="7" id="KW-1185">Reference proteome</keyword>
<dbReference type="EMBL" id="JABWDY010000721">
    <property type="protein sequence ID" value="KAF5207956.1"/>
    <property type="molecule type" value="Genomic_DNA"/>
</dbReference>
<evidence type="ECO:0000256" key="1">
    <source>
        <dbReference type="ARBA" id="ARBA00004196"/>
    </source>
</evidence>
<dbReference type="Gene3D" id="3.80.10.10">
    <property type="entry name" value="Ribonuclease Inhibitor"/>
    <property type="match status" value="2"/>
</dbReference>
<name>A0A7J6XDR8_THATH</name>
<dbReference type="OrthoDB" id="676979at2759"/>
<proteinExistence type="predicted"/>
<evidence type="ECO:0000256" key="4">
    <source>
        <dbReference type="ARBA" id="ARBA00022737"/>
    </source>
</evidence>
<dbReference type="Proteomes" id="UP000554482">
    <property type="component" value="Unassembled WGS sequence"/>
</dbReference>
<dbReference type="Pfam" id="PF13855">
    <property type="entry name" value="LRR_8"/>
    <property type="match status" value="1"/>
</dbReference>
<keyword evidence="5" id="KW-0325">Glycoprotein</keyword>
<organism evidence="6 7">
    <name type="scientific">Thalictrum thalictroides</name>
    <name type="common">Rue-anemone</name>
    <name type="synonym">Anemone thalictroides</name>
    <dbReference type="NCBI Taxonomy" id="46969"/>
    <lineage>
        <taxon>Eukaryota</taxon>
        <taxon>Viridiplantae</taxon>
        <taxon>Streptophyta</taxon>
        <taxon>Embryophyta</taxon>
        <taxon>Tracheophyta</taxon>
        <taxon>Spermatophyta</taxon>
        <taxon>Magnoliopsida</taxon>
        <taxon>Ranunculales</taxon>
        <taxon>Ranunculaceae</taxon>
        <taxon>Thalictroideae</taxon>
        <taxon>Thalictrum</taxon>
    </lineage>
</organism>
<dbReference type="InterPro" id="IPR001611">
    <property type="entry name" value="Leu-rich_rpt"/>
</dbReference>
<dbReference type="AlphaFoldDB" id="A0A7J6XDR8"/>
<keyword evidence="6" id="KW-0675">Receptor</keyword>
<dbReference type="InterPro" id="IPR051848">
    <property type="entry name" value="PGIP"/>
</dbReference>
<keyword evidence="4" id="KW-0677">Repeat</keyword>
<keyword evidence="2" id="KW-0433">Leucine-rich repeat</keyword>
<keyword evidence="3" id="KW-0732">Signal</keyword>
<protein>
    <submittedName>
        <fullName evidence="6">Leucine-rich repeat receptor-like protein kinase pepr2</fullName>
    </submittedName>
</protein>
<evidence type="ECO:0000313" key="6">
    <source>
        <dbReference type="EMBL" id="KAF5207956.1"/>
    </source>
</evidence>
<dbReference type="InterPro" id="IPR032675">
    <property type="entry name" value="LRR_dom_sf"/>
</dbReference>
<sequence>MLNLDKLDGSLPNDIFWLQNLLQLHIHNNHISGLLSDGLSNFSKANVLDSQNQVCNSDDLEALNDFQKGLTSGIESCAIVDCCSWDGIVCKSSFPLGLVSSKRVVSLELGSINLKGSFSESFVGLNRLRFTGNLPDVFTSLSKLESFSAHSNYFIGRLPFSLSNSSTIETLGLRNNSLSGPIDLNSTLMVRIRTPLVAKSLKASKISNLCLSSHSQIQVSITLNFLGEEIPTYLALQFKSLEALMMPYCGLTGLIPQWLSNCNKLQLLDLSWNYLGGKIPDGFSALESLFYIDLSNNSLSGDIPKSLTRLRSLSEDFNPLRNPYLDIPLFKRTNQYNKLWRKASFPPTLDLSCLATTILVEQYGQNSGT</sequence>
<evidence type="ECO:0000256" key="2">
    <source>
        <dbReference type="ARBA" id="ARBA00022614"/>
    </source>
</evidence>
<dbReference type="PANTHER" id="PTHR48059:SF30">
    <property type="entry name" value="OS06G0587000 PROTEIN"/>
    <property type="match status" value="1"/>
</dbReference>
<dbReference type="GO" id="GO:0016301">
    <property type="term" value="F:kinase activity"/>
    <property type="evidence" value="ECO:0007669"/>
    <property type="project" value="UniProtKB-KW"/>
</dbReference>